<reference evidence="1 2" key="1">
    <citation type="submission" date="2018-02" db="EMBL/GenBank/DDBJ databases">
        <title>Comparative genomes isolates from brazilian mangrove.</title>
        <authorList>
            <person name="Araujo J.E."/>
            <person name="Taketani R.G."/>
            <person name="Silva M.C.P."/>
            <person name="Loureco M.V."/>
            <person name="Andreote F.D."/>
        </authorList>
    </citation>
    <scope>NUCLEOTIDE SEQUENCE [LARGE SCALE GENOMIC DNA]</scope>
    <source>
        <strain evidence="1 2">HEX-2 MGV</strain>
    </source>
</reference>
<proteinExistence type="predicted"/>
<dbReference type="RefSeq" id="WP_105352317.1">
    <property type="nucleotide sequence ID" value="NZ_PUIA01000026.1"/>
</dbReference>
<comment type="caution">
    <text evidence="1">The sequence shown here is derived from an EMBL/GenBank/DDBJ whole genome shotgun (WGS) entry which is preliminary data.</text>
</comment>
<dbReference type="AlphaFoldDB" id="A0A2S8FVF5"/>
<gene>
    <name evidence="1" type="ORF">C5Y96_09195</name>
</gene>
<name>A0A2S8FVF5_9BACT</name>
<accession>A0A2S8FVF5</accession>
<dbReference type="EMBL" id="PUIA01000026">
    <property type="protein sequence ID" value="PQO35814.1"/>
    <property type="molecule type" value="Genomic_DNA"/>
</dbReference>
<organism evidence="1 2">
    <name type="scientific">Blastopirellula marina</name>
    <dbReference type="NCBI Taxonomy" id="124"/>
    <lineage>
        <taxon>Bacteria</taxon>
        <taxon>Pseudomonadati</taxon>
        <taxon>Planctomycetota</taxon>
        <taxon>Planctomycetia</taxon>
        <taxon>Pirellulales</taxon>
        <taxon>Pirellulaceae</taxon>
        <taxon>Blastopirellula</taxon>
    </lineage>
</organism>
<evidence type="ECO:0000313" key="2">
    <source>
        <dbReference type="Proteomes" id="UP000240009"/>
    </source>
</evidence>
<dbReference type="Proteomes" id="UP000240009">
    <property type="component" value="Unassembled WGS sequence"/>
</dbReference>
<protein>
    <submittedName>
        <fullName evidence="1">Uncharacterized protein</fullName>
    </submittedName>
</protein>
<dbReference type="OrthoDB" id="273007at2"/>
<sequence>MSLPEAILKAFPPSEDRLFEILRPAVDNDMLKDIAMADYGHRWEEMYEHLRVIRDRGEIPETFDVQLDEVLCLTRWSDPDKPNPPPFRPGPSGERGFVTRLFACALLMRQKKAWHEAWGCDVAISVASAARIGPDYDEALARYFTHRLGQTTSLDDRSFTQLGLLAIGLRHRIANITEHDFEELADLLLDAQSGSSRLDAFDAADPRPDDFSVQQGFWEPTIAQLNDQAAQVNPKLGEKLLLCTLLVARG</sequence>
<evidence type="ECO:0000313" key="1">
    <source>
        <dbReference type="EMBL" id="PQO35814.1"/>
    </source>
</evidence>